<evidence type="ECO:0000256" key="3">
    <source>
        <dbReference type="ARBA" id="ARBA00022801"/>
    </source>
</evidence>
<feature type="binding site" evidence="7">
    <location>
        <position position="328"/>
    </location>
    <ligand>
        <name>Zn(2+)</name>
        <dbReference type="ChEBI" id="CHEBI:29105"/>
    </ligand>
</feature>
<protein>
    <recommendedName>
        <fullName evidence="1 7">Imidazolonepropionase</fullName>
        <ecNumber evidence="1 7">3.5.2.7</ecNumber>
    </recommendedName>
    <alternativeName>
        <fullName evidence="7">Imidazolone-5-propionate hydrolase</fullName>
    </alternativeName>
</protein>
<dbReference type="RefSeq" id="WP_042278145.1">
    <property type="nucleotide sequence ID" value="NZ_BBML01000003.1"/>
</dbReference>
<keyword evidence="2 7" id="KW-0479">Metal-binding</keyword>
<name>A0A090Q4L7_9FLAO</name>
<keyword evidence="3 7" id="KW-0378">Hydrolase</keyword>
<comment type="function">
    <text evidence="7">Catalyzes the hydrolytic cleavage of the carbon-nitrogen bond in imidazolone-5-propanoate to yield N-formimidoyl-L-glutamate. It is the third step in the universal histidine degradation pathway.</text>
</comment>
<dbReference type="GO" id="GO:0019557">
    <property type="term" value="P:L-histidine catabolic process to glutamate and formate"/>
    <property type="evidence" value="ECO:0007669"/>
    <property type="project" value="UniProtKB-UniPathway"/>
</dbReference>
<comment type="similarity">
    <text evidence="7">Belongs to the metallo-dependent hydrolases superfamily. HutI family.</text>
</comment>
<dbReference type="GO" id="GO:0050480">
    <property type="term" value="F:imidazolonepropionase activity"/>
    <property type="evidence" value="ECO:0007669"/>
    <property type="project" value="UniProtKB-UniRule"/>
</dbReference>
<evidence type="ECO:0000256" key="7">
    <source>
        <dbReference type="HAMAP-Rule" id="MF_00372"/>
    </source>
</evidence>
<evidence type="ECO:0000256" key="1">
    <source>
        <dbReference type="ARBA" id="ARBA00012864"/>
    </source>
</evidence>
<feature type="binding site" evidence="7">
    <location>
        <position position="254"/>
    </location>
    <ligand>
        <name>Fe(3+)</name>
        <dbReference type="ChEBI" id="CHEBI:29034"/>
    </ligand>
</feature>
<evidence type="ECO:0000259" key="8">
    <source>
        <dbReference type="Pfam" id="PF01979"/>
    </source>
</evidence>
<gene>
    <name evidence="7" type="primary">hutI</name>
    <name evidence="9" type="ORF">JCM19294_1012</name>
</gene>
<comment type="catalytic activity">
    <reaction evidence="7">
        <text>4-imidazolone-5-propanoate + H2O = N-formimidoyl-L-glutamate</text>
        <dbReference type="Rhea" id="RHEA:23660"/>
        <dbReference type="ChEBI" id="CHEBI:15377"/>
        <dbReference type="ChEBI" id="CHEBI:58928"/>
        <dbReference type="ChEBI" id="CHEBI:77893"/>
        <dbReference type="EC" id="3.5.2.7"/>
    </reaction>
</comment>
<dbReference type="InterPro" id="IPR032466">
    <property type="entry name" value="Metal_Hydrolase"/>
</dbReference>
<dbReference type="NCBIfam" id="TIGR01224">
    <property type="entry name" value="hutI"/>
    <property type="match status" value="1"/>
</dbReference>
<evidence type="ECO:0000256" key="4">
    <source>
        <dbReference type="ARBA" id="ARBA00022808"/>
    </source>
</evidence>
<evidence type="ECO:0000256" key="5">
    <source>
        <dbReference type="ARBA" id="ARBA00022833"/>
    </source>
</evidence>
<dbReference type="GO" id="GO:0005737">
    <property type="term" value="C:cytoplasm"/>
    <property type="evidence" value="ECO:0007669"/>
    <property type="project" value="UniProtKB-SubCell"/>
</dbReference>
<feature type="binding site" evidence="7">
    <location>
        <position position="151"/>
    </location>
    <ligand>
        <name>4-imidazolone-5-propanoate</name>
        <dbReference type="ChEBI" id="CHEBI:77893"/>
    </ligand>
</feature>
<dbReference type="HAMAP" id="MF_00372">
    <property type="entry name" value="HutI"/>
    <property type="match status" value="1"/>
</dbReference>
<feature type="binding site" evidence="7">
    <location>
        <position position="79"/>
    </location>
    <ligand>
        <name>Zn(2+)</name>
        <dbReference type="ChEBI" id="CHEBI:29105"/>
    </ligand>
</feature>
<dbReference type="EMBL" id="BBML01000003">
    <property type="protein sequence ID" value="GAK96703.1"/>
    <property type="molecule type" value="Genomic_DNA"/>
</dbReference>
<feature type="binding site" evidence="7">
    <location>
        <position position="151"/>
    </location>
    <ligand>
        <name>N-formimidoyl-L-glutamate</name>
        <dbReference type="ChEBI" id="CHEBI:58928"/>
    </ligand>
</feature>
<dbReference type="GO" id="GO:0008270">
    <property type="term" value="F:zinc ion binding"/>
    <property type="evidence" value="ECO:0007669"/>
    <property type="project" value="UniProtKB-UniRule"/>
</dbReference>
<dbReference type="Pfam" id="PF01979">
    <property type="entry name" value="Amidohydro_1"/>
    <property type="match status" value="1"/>
</dbReference>
<feature type="binding site" evidence="7">
    <location>
        <position position="81"/>
    </location>
    <ligand>
        <name>Zn(2+)</name>
        <dbReference type="ChEBI" id="CHEBI:29105"/>
    </ligand>
</feature>
<sequence length="417" mass="45905">MTTVYTNIKELFQIRDASIKRVIGSQMKECPSIKNAFIKIKDGVIEDFGIMSDLVVVENQDQIVDVQNTIVTPGYVDSHTHLVFAATREKEFEDRINGLTYEQIAARGGGILNSAARLQNMSEDELYEQALIRLKEVVKTGTTSIEIKSGYGLSMEGELKMLRVIKRLKETELSPGVFMSIKATFLGAHAVPLNYKDNKQGYVDFIIAEMLPKVASENLADYIDVFCEKNYFSVSQMVQILEAGAKYGLKAKVHVNQFNALGAIEKAVEHNAISVDHLEVLEDEDLISLSNSNTIATALPSCSFFLGLDYTPVHDLMDKDIAVALASDYNPGSTPSGNLNFVFSLACIKMKMTPQQAFNALTINAAAAVELDESVGSITKGKRADLLFFKNIDDLAGIPYNFGTSQIDKVMISGTFM</sequence>
<dbReference type="PANTHER" id="PTHR42752">
    <property type="entry name" value="IMIDAZOLONEPROPIONASE"/>
    <property type="match status" value="1"/>
</dbReference>
<dbReference type="InterPro" id="IPR005920">
    <property type="entry name" value="HutI"/>
</dbReference>
<evidence type="ECO:0000313" key="10">
    <source>
        <dbReference type="Proteomes" id="UP000029221"/>
    </source>
</evidence>
<dbReference type="InterPro" id="IPR011059">
    <property type="entry name" value="Metal-dep_hydrolase_composite"/>
</dbReference>
<comment type="pathway">
    <text evidence="7">Amino-acid degradation; L-histidine degradation into L-glutamate; N-formimidoyl-L-glutamate from L-histidine: step 3/3.</text>
</comment>
<keyword evidence="6 7" id="KW-0408">Iron</keyword>
<dbReference type="eggNOG" id="COG1228">
    <property type="taxonomic scope" value="Bacteria"/>
</dbReference>
<feature type="binding site" evidence="7">
    <location>
        <position position="333"/>
    </location>
    <ligand>
        <name>4-imidazolone-5-propanoate</name>
        <dbReference type="ChEBI" id="CHEBI:77893"/>
    </ligand>
</feature>
<evidence type="ECO:0000256" key="6">
    <source>
        <dbReference type="ARBA" id="ARBA00023004"/>
    </source>
</evidence>
<evidence type="ECO:0000256" key="2">
    <source>
        <dbReference type="ARBA" id="ARBA00022723"/>
    </source>
</evidence>
<feature type="binding site" evidence="7">
    <location>
        <position position="79"/>
    </location>
    <ligand>
        <name>Fe(3+)</name>
        <dbReference type="ChEBI" id="CHEBI:29034"/>
    </ligand>
</feature>
<evidence type="ECO:0000313" key="9">
    <source>
        <dbReference type="EMBL" id="GAK96703.1"/>
    </source>
</evidence>
<dbReference type="Gene3D" id="3.20.20.140">
    <property type="entry name" value="Metal-dependent hydrolases"/>
    <property type="match status" value="1"/>
</dbReference>
<keyword evidence="10" id="KW-1185">Reference proteome</keyword>
<feature type="binding site" evidence="7">
    <location>
        <position position="332"/>
    </location>
    <ligand>
        <name>N-formimidoyl-L-glutamate</name>
        <dbReference type="ChEBI" id="CHEBI:58928"/>
    </ligand>
</feature>
<dbReference type="GO" id="GO:0005506">
    <property type="term" value="F:iron ion binding"/>
    <property type="evidence" value="ECO:0007669"/>
    <property type="project" value="UniProtKB-UniRule"/>
</dbReference>
<feature type="binding site" evidence="7">
    <location>
        <position position="189"/>
    </location>
    <ligand>
        <name>4-imidazolone-5-propanoate</name>
        <dbReference type="ChEBI" id="CHEBI:77893"/>
    </ligand>
</feature>
<dbReference type="GO" id="GO:0019556">
    <property type="term" value="P:L-histidine catabolic process to glutamate and formamide"/>
    <property type="evidence" value="ECO:0007669"/>
    <property type="project" value="UniProtKB-UniRule"/>
</dbReference>
<feature type="domain" description="Amidohydrolase-related" evidence="8">
    <location>
        <begin position="70"/>
        <end position="415"/>
    </location>
</feature>
<proteinExistence type="inferred from homology"/>
<feature type="binding site" evidence="7">
    <location>
        <position position="81"/>
    </location>
    <ligand>
        <name>Fe(3+)</name>
        <dbReference type="ChEBI" id="CHEBI:29034"/>
    </ligand>
</feature>
<dbReference type="AlphaFoldDB" id="A0A090Q4L7"/>
<comment type="subcellular location">
    <subcellularLocation>
        <location evidence="7">Cytoplasm</location>
    </subcellularLocation>
</comment>
<feature type="binding site" evidence="7">
    <location>
        <position position="88"/>
    </location>
    <ligand>
        <name>4-imidazolone-5-propanoate</name>
        <dbReference type="ChEBI" id="CHEBI:77893"/>
    </ligand>
</feature>
<feature type="binding site" evidence="7">
    <location>
        <position position="257"/>
    </location>
    <ligand>
        <name>4-imidazolone-5-propanoate</name>
        <dbReference type="ChEBI" id="CHEBI:77893"/>
    </ligand>
</feature>
<organism evidence="9 10">
    <name type="scientific">Nonlabens tegetincola</name>
    <dbReference type="NCBI Taxonomy" id="323273"/>
    <lineage>
        <taxon>Bacteria</taxon>
        <taxon>Pseudomonadati</taxon>
        <taxon>Bacteroidota</taxon>
        <taxon>Flavobacteriia</taxon>
        <taxon>Flavobacteriales</taxon>
        <taxon>Flavobacteriaceae</taxon>
        <taxon>Nonlabens</taxon>
    </lineage>
</organism>
<dbReference type="EC" id="3.5.2.7" evidence="1 7"/>
<keyword evidence="5 7" id="KW-0862">Zinc</keyword>
<comment type="caution">
    <text evidence="9">The sequence shown here is derived from an EMBL/GenBank/DDBJ whole genome shotgun (WGS) entry which is preliminary data.</text>
</comment>
<dbReference type="SUPFAM" id="SSF51338">
    <property type="entry name" value="Composite domain of metallo-dependent hydrolases"/>
    <property type="match status" value="1"/>
</dbReference>
<dbReference type="STRING" id="319236.BST91_02830"/>
<reference evidence="9" key="1">
    <citation type="journal article" date="2014" name="Genome Announc.">
        <title>Draft Genome Sequences of Marine Flavobacterium Nonlabens Strains NR17, NR24, NR27, NR32, NR33, and Ara13.</title>
        <authorList>
            <person name="Nakanishi M."/>
            <person name="Meirelles P."/>
            <person name="Suzuki R."/>
            <person name="Takatani N."/>
            <person name="Mino S."/>
            <person name="Suda W."/>
            <person name="Oshima K."/>
            <person name="Hattori M."/>
            <person name="Ohkuma M."/>
            <person name="Hosokawa M."/>
            <person name="Miyashita K."/>
            <person name="Thompson F.L."/>
            <person name="Niwa A."/>
            <person name="Sawabe T."/>
            <person name="Sawabe T."/>
        </authorList>
    </citation>
    <scope>NUCLEOTIDE SEQUENCE [LARGE SCALE GENOMIC DNA]</scope>
    <source>
        <strain evidence="9">JCM 19294</strain>
    </source>
</reference>
<feature type="binding site" evidence="7">
    <location>
        <position position="254"/>
    </location>
    <ligand>
        <name>Zn(2+)</name>
        <dbReference type="ChEBI" id="CHEBI:29105"/>
    </ligand>
</feature>
<dbReference type="Gene3D" id="2.30.40.10">
    <property type="entry name" value="Urease, subunit C, domain 1"/>
    <property type="match status" value="1"/>
</dbReference>
<dbReference type="SUPFAM" id="SSF51556">
    <property type="entry name" value="Metallo-dependent hydrolases"/>
    <property type="match status" value="1"/>
</dbReference>
<dbReference type="PANTHER" id="PTHR42752:SF1">
    <property type="entry name" value="IMIDAZOLONEPROPIONASE-RELATED"/>
    <property type="match status" value="1"/>
</dbReference>
<comment type="cofactor">
    <cofactor evidence="7">
        <name>Zn(2+)</name>
        <dbReference type="ChEBI" id="CHEBI:29105"/>
    </cofactor>
    <cofactor evidence="7">
        <name>Fe(3+)</name>
        <dbReference type="ChEBI" id="CHEBI:29034"/>
    </cofactor>
    <text evidence="7">Binds 1 zinc or iron ion per subunit.</text>
</comment>
<dbReference type="Proteomes" id="UP000029221">
    <property type="component" value="Unassembled WGS sequence"/>
</dbReference>
<accession>A0A090Q4L7</accession>
<dbReference type="UniPathway" id="UPA00379">
    <property type="reaction ID" value="UER00551"/>
</dbReference>
<feature type="binding site" evidence="7">
    <location>
        <position position="328"/>
    </location>
    <ligand>
        <name>Fe(3+)</name>
        <dbReference type="ChEBI" id="CHEBI:29034"/>
    </ligand>
</feature>
<feature type="binding site" evidence="7">
    <location>
        <position position="330"/>
    </location>
    <ligand>
        <name>N-formimidoyl-L-glutamate</name>
        <dbReference type="ChEBI" id="CHEBI:58928"/>
    </ligand>
</feature>
<keyword evidence="7" id="KW-0963">Cytoplasm</keyword>
<dbReference type="InterPro" id="IPR006680">
    <property type="entry name" value="Amidohydro-rel"/>
</dbReference>
<dbReference type="FunFam" id="3.20.20.140:FF:000007">
    <property type="entry name" value="Imidazolonepropionase"/>
    <property type="match status" value="1"/>
</dbReference>
<keyword evidence="4 7" id="KW-0369">Histidine metabolism</keyword>